<dbReference type="PANTHER" id="PTHR47787">
    <property type="entry name" value="CENTROMERE-BINDING PROTEIN 1"/>
    <property type="match status" value="1"/>
</dbReference>
<dbReference type="AlphaFoldDB" id="A0A8H7SP88"/>
<accession>A0A8H7SP88</accession>
<comment type="caution">
    <text evidence="5">The sequence shown here is derived from an EMBL/GenBank/DDBJ whole genome shotgun (WGS) entry which is preliminary data.</text>
</comment>
<dbReference type="InterPro" id="IPR047206">
    <property type="entry name" value="bHLHzip_scCBP1-like"/>
</dbReference>
<dbReference type="GO" id="GO:0046983">
    <property type="term" value="F:protein dimerization activity"/>
    <property type="evidence" value="ECO:0007669"/>
    <property type="project" value="InterPro"/>
</dbReference>
<feature type="compositionally biased region" description="Polar residues" evidence="3">
    <location>
        <begin position="1"/>
        <end position="23"/>
    </location>
</feature>
<dbReference type="Proteomes" id="UP000613177">
    <property type="component" value="Unassembled WGS sequence"/>
</dbReference>
<dbReference type="Gene3D" id="4.10.280.10">
    <property type="entry name" value="Helix-loop-helix DNA-binding domain"/>
    <property type="match status" value="1"/>
</dbReference>
<sequence length="232" mass="26270">MSDHQTQQATKADCSLNASSQEVVTKHEKCETEEQIAELSTAKPTESTNAPTTYGSVDNEIWATITPQQNASLEALHQSMRLSRGTASTAVAVVSESEEKPPVGSDEWHRQRRENHKQVERRRRENINEGISEIARIVPGCEKNKGSILNRAAIYIRQLKDNEAATLEKWTLEKLLTDQAISELNRQVEVFKSELERVKLENTYLKRELESASSSELKSKKQKVDHTDLQEE</sequence>
<dbReference type="SUPFAM" id="SSF47459">
    <property type="entry name" value="HLH, helix-loop-helix DNA-binding domain"/>
    <property type="match status" value="1"/>
</dbReference>
<keyword evidence="2" id="KW-0539">Nucleus</keyword>
<gene>
    <name evidence="5" type="ORF">INT48_002859</name>
</gene>
<feature type="region of interest" description="Disordered" evidence="3">
    <location>
        <begin position="210"/>
        <end position="232"/>
    </location>
</feature>
<dbReference type="PROSITE" id="PS50888">
    <property type="entry name" value="BHLH"/>
    <property type="match status" value="1"/>
</dbReference>
<evidence type="ECO:0000256" key="1">
    <source>
        <dbReference type="ARBA" id="ARBA00023125"/>
    </source>
</evidence>
<name>A0A8H7SP88_9FUNG</name>
<evidence type="ECO:0000313" key="6">
    <source>
        <dbReference type="Proteomes" id="UP000613177"/>
    </source>
</evidence>
<feature type="compositionally biased region" description="Basic and acidic residues" evidence="3">
    <location>
        <begin position="217"/>
        <end position="232"/>
    </location>
</feature>
<feature type="compositionally biased region" description="Polar residues" evidence="3">
    <location>
        <begin position="42"/>
        <end position="55"/>
    </location>
</feature>
<feature type="region of interest" description="Disordered" evidence="3">
    <location>
        <begin position="1"/>
        <end position="55"/>
    </location>
</feature>
<evidence type="ECO:0000259" key="4">
    <source>
        <dbReference type="PROSITE" id="PS50888"/>
    </source>
</evidence>
<evidence type="ECO:0000256" key="3">
    <source>
        <dbReference type="SAM" id="MobiDB-lite"/>
    </source>
</evidence>
<dbReference type="PANTHER" id="PTHR47787:SF1">
    <property type="entry name" value="CENTROMERE-BINDING PROTEIN 1"/>
    <property type="match status" value="1"/>
</dbReference>
<evidence type="ECO:0000256" key="2">
    <source>
        <dbReference type="ARBA" id="ARBA00023242"/>
    </source>
</evidence>
<dbReference type="InterPro" id="IPR011598">
    <property type="entry name" value="bHLH_dom"/>
</dbReference>
<dbReference type="GO" id="GO:0005634">
    <property type="term" value="C:nucleus"/>
    <property type="evidence" value="ECO:0007669"/>
    <property type="project" value="TreeGrafter"/>
</dbReference>
<dbReference type="InterPro" id="IPR036638">
    <property type="entry name" value="HLH_DNA-bd_sf"/>
</dbReference>
<dbReference type="Pfam" id="PF00010">
    <property type="entry name" value="HLH"/>
    <property type="match status" value="1"/>
</dbReference>
<reference evidence="5" key="1">
    <citation type="submission" date="2021-01" db="EMBL/GenBank/DDBJ databases">
        <title>Metabolic potential, ecology and presence of endohyphal bacteria is reflected in genomic diversity of Mucoromycotina.</title>
        <authorList>
            <person name="Muszewska A."/>
            <person name="Okrasinska A."/>
            <person name="Steczkiewicz K."/>
            <person name="Drgas O."/>
            <person name="Orlowska M."/>
            <person name="Perlinska-Lenart U."/>
            <person name="Aleksandrzak-Piekarczyk T."/>
            <person name="Szatraj K."/>
            <person name="Zielenkiewicz U."/>
            <person name="Pilsyk S."/>
            <person name="Malc E."/>
            <person name="Mieczkowski P."/>
            <person name="Kruszewska J.S."/>
            <person name="Biernat P."/>
            <person name="Pawlowska J."/>
        </authorList>
    </citation>
    <scope>NUCLEOTIDE SEQUENCE</scope>
    <source>
        <strain evidence="5">WA0000018081</strain>
    </source>
</reference>
<dbReference type="CDD" id="cd11398">
    <property type="entry name" value="bHLHzip_scCBP1"/>
    <property type="match status" value="1"/>
</dbReference>
<feature type="domain" description="BHLH" evidence="4">
    <location>
        <begin position="111"/>
        <end position="159"/>
    </location>
</feature>
<keyword evidence="6" id="KW-1185">Reference proteome</keyword>
<feature type="compositionally biased region" description="Basic and acidic residues" evidence="3">
    <location>
        <begin position="97"/>
        <end position="109"/>
    </location>
</feature>
<protein>
    <recommendedName>
        <fullName evidence="4">BHLH domain-containing protein</fullName>
    </recommendedName>
</protein>
<dbReference type="EMBL" id="JAEPRE010000057">
    <property type="protein sequence ID" value="KAG2234269.1"/>
    <property type="molecule type" value="Genomic_DNA"/>
</dbReference>
<dbReference type="GO" id="GO:0003700">
    <property type="term" value="F:DNA-binding transcription factor activity"/>
    <property type="evidence" value="ECO:0007669"/>
    <property type="project" value="InterPro"/>
</dbReference>
<dbReference type="SMART" id="SM00353">
    <property type="entry name" value="HLH"/>
    <property type="match status" value="1"/>
</dbReference>
<feature type="region of interest" description="Disordered" evidence="3">
    <location>
        <begin position="93"/>
        <end position="121"/>
    </location>
</feature>
<proteinExistence type="predicted"/>
<keyword evidence="1" id="KW-0238">DNA-binding</keyword>
<organism evidence="5 6">
    <name type="scientific">Thamnidium elegans</name>
    <dbReference type="NCBI Taxonomy" id="101142"/>
    <lineage>
        <taxon>Eukaryota</taxon>
        <taxon>Fungi</taxon>
        <taxon>Fungi incertae sedis</taxon>
        <taxon>Mucoromycota</taxon>
        <taxon>Mucoromycotina</taxon>
        <taxon>Mucoromycetes</taxon>
        <taxon>Mucorales</taxon>
        <taxon>Mucorineae</taxon>
        <taxon>Mucoraceae</taxon>
        <taxon>Thamnidium</taxon>
    </lineage>
</organism>
<evidence type="ECO:0000313" key="5">
    <source>
        <dbReference type="EMBL" id="KAG2234269.1"/>
    </source>
</evidence>
<dbReference type="GO" id="GO:0003677">
    <property type="term" value="F:DNA binding"/>
    <property type="evidence" value="ECO:0007669"/>
    <property type="project" value="UniProtKB-KW"/>
</dbReference>